<evidence type="ECO:0000259" key="1">
    <source>
        <dbReference type="PROSITE" id="PS50943"/>
    </source>
</evidence>
<keyword evidence="2" id="KW-0238">DNA-binding</keyword>
<sequence length="287" mass="32657">MLVVPAIPDNLLAATMGHKIATVRRAQGLSQHQLAQDICSQPMISHIENGTYIPNAILLAKLCKRLNIPLEQALLSHYPEIDQQPEFNQQIKQLCNAHDYRGMLNYLDTTDLAEHLELATDLQTYYYYHGIATFQGLHISTDSLRELQMALDYTFTPRQQVLTPTELLILSSISFIKSTPHTDQTDFEHVLAIVNAGRFTHYDENINILFYLYSLALYQDHHFQKAFAIANQGIDWLSNHDSHYMLADLFLLVAKTATARHDPKAATAASLKSDTLAEIFNQSRYHF</sequence>
<dbReference type="Gene3D" id="1.25.40.10">
    <property type="entry name" value="Tetratricopeptide repeat domain"/>
    <property type="match status" value="1"/>
</dbReference>
<name>A0AA89L0Z3_9LACO</name>
<dbReference type="PANTHER" id="PTHR37038:SF14">
    <property type="entry name" value="TRANSCRIPTIONAL ACTIVATOR"/>
    <property type="match status" value="1"/>
</dbReference>
<reference evidence="2 3" key="1">
    <citation type="journal article" date="2015" name="Genome Announc.">
        <title>Expanding the biotechnology potential of lactobacilli through comparative genomics of 213 strains and associated genera.</title>
        <authorList>
            <person name="Sun Z."/>
            <person name="Harris H.M."/>
            <person name="McCann A."/>
            <person name="Guo C."/>
            <person name="Argimon S."/>
            <person name="Zhang W."/>
            <person name="Yang X."/>
            <person name="Jeffery I.B."/>
            <person name="Cooney J.C."/>
            <person name="Kagawa T.F."/>
            <person name="Liu W."/>
            <person name="Song Y."/>
            <person name="Salvetti E."/>
            <person name="Wrobel A."/>
            <person name="Rasinkangas P."/>
            <person name="Parkhill J."/>
            <person name="Rea M.C."/>
            <person name="O'Sullivan O."/>
            <person name="Ritari J."/>
            <person name="Douillard F.P."/>
            <person name="Paul Ross R."/>
            <person name="Yang R."/>
            <person name="Briner A.E."/>
            <person name="Felis G.E."/>
            <person name="de Vos W.M."/>
            <person name="Barrangou R."/>
            <person name="Klaenhammer T.R."/>
            <person name="Caufield P.W."/>
            <person name="Cui Y."/>
            <person name="Zhang H."/>
            <person name="O'Toole P.W."/>
        </authorList>
    </citation>
    <scope>NUCLEOTIDE SEQUENCE [LARGE SCALE GENOMIC DNA]</scope>
    <source>
        <strain evidence="2 3">DSM 20719</strain>
    </source>
</reference>
<dbReference type="Pfam" id="PF01381">
    <property type="entry name" value="HTH_3"/>
    <property type="match status" value="1"/>
</dbReference>
<dbReference type="EMBL" id="AYZB01000005">
    <property type="protein sequence ID" value="KRM23904.1"/>
    <property type="molecule type" value="Genomic_DNA"/>
</dbReference>
<comment type="caution">
    <text evidence="2">The sequence shown here is derived from an EMBL/GenBank/DDBJ whole genome shotgun (WGS) entry which is preliminary data.</text>
</comment>
<dbReference type="SMART" id="SM00530">
    <property type="entry name" value="HTH_XRE"/>
    <property type="match status" value="1"/>
</dbReference>
<dbReference type="PANTHER" id="PTHR37038">
    <property type="entry name" value="TRANSCRIPTIONAL REGULATOR-RELATED"/>
    <property type="match status" value="1"/>
</dbReference>
<gene>
    <name evidence="2" type="ORF">FC90_GL001143</name>
</gene>
<accession>A0AA89L0Z3</accession>
<dbReference type="InterPro" id="IPR053163">
    <property type="entry name" value="HTH-type_regulator_Rgg"/>
</dbReference>
<evidence type="ECO:0000313" key="2">
    <source>
        <dbReference type="EMBL" id="KRM23904.1"/>
    </source>
</evidence>
<dbReference type="CDD" id="cd00093">
    <property type="entry name" value="HTH_XRE"/>
    <property type="match status" value="1"/>
</dbReference>
<organism evidence="2 3">
    <name type="scientific">Latilactobacillus graminis DSM 20719</name>
    <dbReference type="NCBI Taxonomy" id="1423752"/>
    <lineage>
        <taxon>Bacteria</taxon>
        <taxon>Bacillati</taxon>
        <taxon>Bacillota</taxon>
        <taxon>Bacilli</taxon>
        <taxon>Lactobacillales</taxon>
        <taxon>Lactobacillaceae</taxon>
        <taxon>Latilactobacillus</taxon>
    </lineage>
</organism>
<dbReference type="Proteomes" id="UP000050823">
    <property type="component" value="Unassembled WGS sequence"/>
</dbReference>
<protein>
    <submittedName>
        <fullName evidence="2">DNA-binding protein, XRE family</fullName>
    </submittedName>
</protein>
<dbReference type="PROSITE" id="PS50943">
    <property type="entry name" value="HTH_CROC1"/>
    <property type="match status" value="1"/>
</dbReference>
<evidence type="ECO:0000313" key="3">
    <source>
        <dbReference type="Proteomes" id="UP000050823"/>
    </source>
</evidence>
<dbReference type="AlphaFoldDB" id="A0AA89L0Z3"/>
<dbReference type="GO" id="GO:0003677">
    <property type="term" value="F:DNA binding"/>
    <property type="evidence" value="ECO:0007669"/>
    <property type="project" value="UniProtKB-KW"/>
</dbReference>
<dbReference type="InterPro" id="IPR010982">
    <property type="entry name" value="Lambda_DNA-bd_dom_sf"/>
</dbReference>
<dbReference type="InterPro" id="IPR001387">
    <property type="entry name" value="Cro/C1-type_HTH"/>
</dbReference>
<dbReference type="SUPFAM" id="SSF47413">
    <property type="entry name" value="lambda repressor-like DNA-binding domains"/>
    <property type="match status" value="1"/>
</dbReference>
<dbReference type="InterPro" id="IPR011990">
    <property type="entry name" value="TPR-like_helical_dom_sf"/>
</dbReference>
<feature type="domain" description="HTH cro/C1-type" evidence="1">
    <location>
        <begin position="20"/>
        <end position="73"/>
    </location>
</feature>
<proteinExistence type="predicted"/>